<keyword evidence="3" id="KW-1185">Reference proteome</keyword>
<evidence type="ECO:0000256" key="1">
    <source>
        <dbReference type="SAM" id="MobiDB-lite"/>
    </source>
</evidence>
<organism evidence="2 3">
    <name type="scientific">Mariniphaga sediminis</name>
    <dbReference type="NCBI Taxonomy" id="1628158"/>
    <lineage>
        <taxon>Bacteria</taxon>
        <taxon>Pseudomonadati</taxon>
        <taxon>Bacteroidota</taxon>
        <taxon>Bacteroidia</taxon>
        <taxon>Marinilabiliales</taxon>
        <taxon>Prolixibacteraceae</taxon>
        <taxon>Mariniphaga</taxon>
    </lineage>
</organism>
<sequence length="68" mass="7802">MLLIIEKNTETWKTFCLTERERIQTSAPRLQSEFPCFGRNYKGQAREKGPHPEIPASTVKGSPKILNK</sequence>
<feature type="region of interest" description="Disordered" evidence="1">
    <location>
        <begin position="41"/>
        <end position="68"/>
    </location>
</feature>
<comment type="caution">
    <text evidence="2">The sequence shown here is derived from an EMBL/GenBank/DDBJ whole genome shotgun (WGS) entry which is preliminary data.</text>
</comment>
<accession>A0A399D5B9</accession>
<dbReference type="AlphaFoldDB" id="A0A399D5B9"/>
<evidence type="ECO:0000313" key="3">
    <source>
        <dbReference type="Proteomes" id="UP000266441"/>
    </source>
</evidence>
<evidence type="ECO:0000313" key="2">
    <source>
        <dbReference type="EMBL" id="RIH65630.1"/>
    </source>
</evidence>
<dbReference type="EMBL" id="QWET01000005">
    <property type="protein sequence ID" value="RIH65630.1"/>
    <property type="molecule type" value="Genomic_DNA"/>
</dbReference>
<dbReference type="Proteomes" id="UP000266441">
    <property type="component" value="Unassembled WGS sequence"/>
</dbReference>
<proteinExistence type="predicted"/>
<name>A0A399D5B9_9BACT</name>
<reference evidence="2 3" key="1">
    <citation type="journal article" date="2015" name="Int. J. Syst. Evol. Microbiol.">
        <title>Mariniphaga sediminis sp. nov., isolated from coastal sediment.</title>
        <authorList>
            <person name="Wang F.Q."/>
            <person name="Shen Q.Y."/>
            <person name="Chen G.J."/>
            <person name="Du Z.J."/>
        </authorList>
    </citation>
    <scope>NUCLEOTIDE SEQUENCE [LARGE SCALE GENOMIC DNA]</scope>
    <source>
        <strain evidence="2 3">SY21</strain>
    </source>
</reference>
<gene>
    <name evidence="2" type="ORF">D1164_08160</name>
</gene>
<protein>
    <submittedName>
        <fullName evidence="2">Uncharacterized protein</fullName>
    </submittedName>
</protein>